<accession>A0A9X1DAX4</accession>
<dbReference type="Pfam" id="PF12096">
    <property type="entry name" value="DUF3572"/>
    <property type="match status" value="1"/>
</dbReference>
<dbReference type="EMBL" id="JAHGAW010000003">
    <property type="protein sequence ID" value="MBT2186393.1"/>
    <property type="molecule type" value="Genomic_DNA"/>
</dbReference>
<dbReference type="InterPro" id="IPR021955">
    <property type="entry name" value="DUF3572"/>
</dbReference>
<gene>
    <name evidence="1" type="ORF">KK488_05470</name>
</gene>
<proteinExistence type="predicted"/>
<dbReference type="RefSeq" id="WP_214622137.1">
    <property type="nucleotide sequence ID" value="NZ_JAHGAW010000003.1"/>
</dbReference>
<reference evidence="1" key="1">
    <citation type="submission" date="2021-05" db="EMBL/GenBank/DDBJ databases">
        <title>Genome of Sphingobium sp. strain.</title>
        <authorList>
            <person name="Fan R."/>
        </authorList>
    </citation>
    <scope>NUCLEOTIDE SEQUENCE</scope>
    <source>
        <strain evidence="1">H33</strain>
    </source>
</reference>
<evidence type="ECO:0000313" key="2">
    <source>
        <dbReference type="Proteomes" id="UP001138757"/>
    </source>
</evidence>
<name>A0A9X1DAX4_9SPHN</name>
<keyword evidence="2" id="KW-1185">Reference proteome</keyword>
<evidence type="ECO:0000313" key="1">
    <source>
        <dbReference type="EMBL" id="MBT2186393.1"/>
    </source>
</evidence>
<dbReference type="Proteomes" id="UP001138757">
    <property type="component" value="Unassembled WGS sequence"/>
</dbReference>
<dbReference type="AlphaFoldDB" id="A0A9X1DAX4"/>
<sequence length="90" mass="9822">MRHPYPNSDADESMALLLIGWIVADLARAERMLALTGLTPDDLRAGLGNRVTLCALMDFVINHEPDLIACAEALEVRPADIIAVRGRIGR</sequence>
<comment type="caution">
    <text evidence="1">The sequence shown here is derived from an EMBL/GenBank/DDBJ whole genome shotgun (WGS) entry which is preliminary data.</text>
</comment>
<organism evidence="1 2">
    <name type="scientific">Sphingobium nicotianae</name>
    <dbReference type="NCBI Taxonomy" id="2782607"/>
    <lineage>
        <taxon>Bacteria</taxon>
        <taxon>Pseudomonadati</taxon>
        <taxon>Pseudomonadota</taxon>
        <taxon>Alphaproteobacteria</taxon>
        <taxon>Sphingomonadales</taxon>
        <taxon>Sphingomonadaceae</taxon>
        <taxon>Sphingobium</taxon>
    </lineage>
</organism>
<protein>
    <submittedName>
        <fullName evidence="1">DUF3572 family protein</fullName>
    </submittedName>
</protein>